<evidence type="ECO:0000313" key="1">
    <source>
        <dbReference type="EMBL" id="KAK3871536.1"/>
    </source>
</evidence>
<protein>
    <submittedName>
        <fullName evidence="1">Uncharacterized protein</fullName>
    </submittedName>
</protein>
<dbReference type="Proteomes" id="UP001286313">
    <property type="component" value="Unassembled WGS sequence"/>
</dbReference>
<dbReference type="EMBL" id="JAWQEG010002499">
    <property type="protein sequence ID" value="KAK3871536.1"/>
    <property type="molecule type" value="Genomic_DNA"/>
</dbReference>
<name>A0AAE1KCC7_PETCI</name>
<sequence>MCEEQARRQQAGRQYSMLATSTPSLPLSLAWYSPSLPPSVAGTLPPRLALTFPSLDRFLLRPLTDSLVQSPSLFPPPSLNHSKACLSPRLAIYSCPPSLPLPSIAWSATPVPPILYSLSPYTFHSCKQTDWRADTGTSTLTDSPTPVPSSLTPSPLLTLFSLPASSMQLFPSVPYLPMPSWPLLFLYLSL</sequence>
<reference evidence="1" key="1">
    <citation type="submission" date="2023-10" db="EMBL/GenBank/DDBJ databases">
        <title>Genome assemblies of two species of porcelain crab, Petrolisthes cinctipes and Petrolisthes manimaculis (Anomura: Porcellanidae).</title>
        <authorList>
            <person name="Angst P."/>
        </authorList>
    </citation>
    <scope>NUCLEOTIDE SEQUENCE</scope>
    <source>
        <strain evidence="1">PB745_01</strain>
        <tissue evidence="1">Gill</tissue>
    </source>
</reference>
<dbReference type="AlphaFoldDB" id="A0AAE1KCC7"/>
<accession>A0AAE1KCC7</accession>
<organism evidence="1 2">
    <name type="scientific">Petrolisthes cinctipes</name>
    <name type="common">Flat porcelain crab</name>
    <dbReference type="NCBI Taxonomy" id="88211"/>
    <lineage>
        <taxon>Eukaryota</taxon>
        <taxon>Metazoa</taxon>
        <taxon>Ecdysozoa</taxon>
        <taxon>Arthropoda</taxon>
        <taxon>Crustacea</taxon>
        <taxon>Multicrustacea</taxon>
        <taxon>Malacostraca</taxon>
        <taxon>Eumalacostraca</taxon>
        <taxon>Eucarida</taxon>
        <taxon>Decapoda</taxon>
        <taxon>Pleocyemata</taxon>
        <taxon>Anomura</taxon>
        <taxon>Galatheoidea</taxon>
        <taxon>Porcellanidae</taxon>
        <taxon>Petrolisthes</taxon>
    </lineage>
</organism>
<evidence type="ECO:0000313" key="2">
    <source>
        <dbReference type="Proteomes" id="UP001286313"/>
    </source>
</evidence>
<keyword evidence="2" id="KW-1185">Reference proteome</keyword>
<proteinExistence type="predicted"/>
<comment type="caution">
    <text evidence="1">The sequence shown here is derived from an EMBL/GenBank/DDBJ whole genome shotgun (WGS) entry which is preliminary data.</text>
</comment>
<gene>
    <name evidence="1" type="ORF">Pcinc_023322</name>
</gene>